<accession>A0A6P0H3U3</accession>
<dbReference type="InterPro" id="IPR016040">
    <property type="entry name" value="NAD(P)-bd_dom"/>
</dbReference>
<gene>
    <name evidence="3" type="ORF">G3R41_02960</name>
    <name evidence="2" type="ORF">GCU67_02960</name>
</gene>
<reference evidence="2 4" key="1">
    <citation type="submission" date="2020-01" db="EMBL/GenBank/DDBJ databases">
        <title>the WGS Modestobacter muralis CPCC 204518.</title>
        <authorList>
            <person name="Jiang Z."/>
        </authorList>
    </citation>
    <scope>NUCLEOTIDE SEQUENCE [LARGE SCALE GENOMIC DNA]</scope>
    <source>
        <strain evidence="2 4">DSM 100205</strain>
    </source>
</reference>
<dbReference type="EMBL" id="JAAGWB010000010">
    <property type="protein sequence ID" value="NEN49905.1"/>
    <property type="molecule type" value="Genomic_DNA"/>
</dbReference>
<protein>
    <submittedName>
        <fullName evidence="3">NAD(P)H-binding protein</fullName>
    </submittedName>
</protein>
<dbReference type="Proteomes" id="UP000471152">
    <property type="component" value="Unassembled WGS sequence"/>
</dbReference>
<proteinExistence type="predicted"/>
<name>A0A6P0H3U3_9ACTN</name>
<dbReference type="InterPro" id="IPR051207">
    <property type="entry name" value="ComplexI_NDUFA9_subunit"/>
</dbReference>
<sequence>MRVAVAGGTGLLGRLVVAELERRGDVPVVLARSRGLDLTTGVGLADALDGVSAVVDVGNVTTTSRRRAVAFFTAATQQLLAAADRAGVRHVVALSIVGADTVDFGYYVGKRRQEELLAAGPVPWTLLRATQFHEFAGQLIDRSPGPVVVVPRMHSRPVAAREVAAHLVELAHGAPRGVTEPMAGPEELDMAGLVRRRLRATGRRRLVVSLRLPGPAGRAFADGGLVPAPPFVMGSETADEDLVRLVAGRG</sequence>
<dbReference type="PANTHER" id="PTHR12126:SF11">
    <property type="entry name" value="NADH DEHYDROGENASE [UBIQUINONE] 1 ALPHA SUBCOMPLEX SUBUNIT 9, MITOCHONDRIAL"/>
    <property type="match status" value="1"/>
</dbReference>
<keyword evidence="4" id="KW-1185">Reference proteome</keyword>
<comment type="caution">
    <text evidence="3">The sequence shown here is derived from an EMBL/GenBank/DDBJ whole genome shotgun (WGS) entry which is preliminary data.</text>
</comment>
<evidence type="ECO:0000259" key="1">
    <source>
        <dbReference type="Pfam" id="PF13460"/>
    </source>
</evidence>
<dbReference type="AlphaFoldDB" id="A0A6P0H3U3"/>
<dbReference type="SUPFAM" id="SSF51735">
    <property type="entry name" value="NAD(P)-binding Rossmann-fold domains"/>
    <property type="match status" value="1"/>
</dbReference>
<evidence type="ECO:0000313" key="5">
    <source>
        <dbReference type="Proteomes" id="UP000471152"/>
    </source>
</evidence>
<dbReference type="PANTHER" id="PTHR12126">
    <property type="entry name" value="NADH-UBIQUINONE OXIDOREDUCTASE 39 KDA SUBUNIT-RELATED"/>
    <property type="match status" value="1"/>
</dbReference>
<evidence type="ECO:0000313" key="4">
    <source>
        <dbReference type="Proteomes" id="UP000468828"/>
    </source>
</evidence>
<dbReference type="Proteomes" id="UP000468828">
    <property type="component" value="Unassembled WGS sequence"/>
</dbReference>
<feature type="domain" description="NAD(P)-binding" evidence="1">
    <location>
        <begin position="7"/>
        <end position="169"/>
    </location>
</feature>
<dbReference type="Pfam" id="PF13460">
    <property type="entry name" value="NAD_binding_10"/>
    <property type="match status" value="1"/>
</dbReference>
<evidence type="ECO:0000313" key="3">
    <source>
        <dbReference type="EMBL" id="NEN49905.1"/>
    </source>
</evidence>
<reference evidence="3 5" key="2">
    <citation type="submission" date="2020-02" db="EMBL/GenBank/DDBJ databases">
        <title>The WGS of Modestobacter muralis DSM 100205.</title>
        <authorList>
            <person name="Jiang Z."/>
        </authorList>
    </citation>
    <scope>NUCLEOTIDE SEQUENCE [LARGE SCALE GENOMIC DNA]</scope>
    <source>
        <strain evidence="3 5">DSM 100205</strain>
    </source>
</reference>
<dbReference type="Gene3D" id="3.40.50.720">
    <property type="entry name" value="NAD(P)-binding Rossmann-like Domain"/>
    <property type="match status" value="1"/>
</dbReference>
<dbReference type="RefSeq" id="WP_163609596.1">
    <property type="nucleotide sequence ID" value="NZ_JAAGWB010000010.1"/>
</dbReference>
<organism evidence="3 5">
    <name type="scientific">Modestobacter muralis</name>
    <dbReference type="NCBI Taxonomy" id="1608614"/>
    <lineage>
        <taxon>Bacteria</taxon>
        <taxon>Bacillati</taxon>
        <taxon>Actinomycetota</taxon>
        <taxon>Actinomycetes</taxon>
        <taxon>Geodermatophilales</taxon>
        <taxon>Geodermatophilaceae</taxon>
        <taxon>Modestobacter</taxon>
    </lineage>
</organism>
<evidence type="ECO:0000313" key="2">
    <source>
        <dbReference type="EMBL" id="NEK93138.1"/>
    </source>
</evidence>
<dbReference type="GO" id="GO:0044877">
    <property type="term" value="F:protein-containing complex binding"/>
    <property type="evidence" value="ECO:0007669"/>
    <property type="project" value="TreeGrafter"/>
</dbReference>
<dbReference type="EMBL" id="JAAGWH010000010">
    <property type="protein sequence ID" value="NEK93138.1"/>
    <property type="molecule type" value="Genomic_DNA"/>
</dbReference>
<dbReference type="InterPro" id="IPR036291">
    <property type="entry name" value="NAD(P)-bd_dom_sf"/>
</dbReference>